<dbReference type="RefSeq" id="WP_182577852.1">
    <property type="nucleotide sequence ID" value="NZ_JACIVE010000017.1"/>
</dbReference>
<evidence type="ECO:0000256" key="1">
    <source>
        <dbReference type="ARBA" id="ARBA00004651"/>
    </source>
</evidence>
<dbReference type="Proteomes" id="UP000534578">
    <property type="component" value="Unassembled WGS sequence"/>
</dbReference>
<organism evidence="7 8">
    <name type="scientific">Limosilactobacillus agrestis</name>
    <dbReference type="NCBI Taxonomy" id="2759748"/>
    <lineage>
        <taxon>Bacteria</taxon>
        <taxon>Bacillati</taxon>
        <taxon>Bacillota</taxon>
        <taxon>Bacilli</taxon>
        <taxon>Lactobacillales</taxon>
        <taxon>Lactobacillaceae</taxon>
        <taxon>Limosilactobacillus</taxon>
    </lineage>
</organism>
<feature type="transmembrane region" description="Helical" evidence="6">
    <location>
        <begin position="388"/>
        <end position="409"/>
    </location>
</feature>
<feature type="transmembrane region" description="Helical" evidence="6">
    <location>
        <begin position="260"/>
        <end position="280"/>
    </location>
</feature>
<feature type="transmembrane region" description="Helical" evidence="6">
    <location>
        <begin position="292"/>
        <end position="312"/>
    </location>
</feature>
<feature type="transmembrane region" description="Helical" evidence="6">
    <location>
        <begin position="12"/>
        <end position="36"/>
    </location>
</feature>
<feature type="transmembrane region" description="Helical" evidence="6">
    <location>
        <begin position="448"/>
        <end position="470"/>
    </location>
</feature>
<feature type="transmembrane region" description="Helical" evidence="6">
    <location>
        <begin position="175"/>
        <end position="195"/>
    </location>
</feature>
<keyword evidence="5 6" id="KW-0472">Membrane</keyword>
<dbReference type="Pfam" id="PF01943">
    <property type="entry name" value="Polysacc_synt"/>
    <property type="match status" value="1"/>
</dbReference>
<feature type="transmembrane region" description="Helical" evidence="6">
    <location>
        <begin position="120"/>
        <end position="140"/>
    </location>
</feature>
<dbReference type="PANTHER" id="PTHR30250">
    <property type="entry name" value="PST FAMILY PREDICTED COLANIC ACID TRANSPORTER"/>
    <property type="match status" value="1"/>
</dbReference>
<evidence type="ECO:0000313" key="8">
    <source>
        <dbReference type="Proteomes" id="UP000534578"/>
    </source>
</evidence>
<comment type="subcellular location">
    <subcellularLocation>
        <location evidence="1">Cell membrane</location>
        <topology evidence="1">Multi-pass membrane protein</topology>
    </subcellularLocation>
</comment>
<evidence type="ECO:0000256" key="5">
    <source>
        <dbReference type="ARBA" id="ARBA00023136"/>
    </source>
</evidence>
<keyword evidence="3 6" id="KW-0812">Transmembrane</keyword>
<dbReference type="CDD" id="cd13128">
    <property type="entry name" value="MATE_Wzx_like"/>
    <property type="match status" value="1"/>
</dbReference>
<gene>
    <name evidence="7" type="ORF">H5R92_01420</name>
</gene>
<evidence type="ECO:0000313" key="7">
    <source>
        <dbReference type="EMBL" id="MBB1094879.1"/>
    </source>
</evidence>
<keyword evidence="4 6" id="KW-1133">Transmembrane helix</keyword>
<feature type="transmembrane region" description="Helical" evidence="6">
    <location>
        <begin position="92"/>
        <end position="114"/>
    </location>
</feature>
<feature type="transmembrane region" description="Helical" evidence="6">
    <location>
        <begin position="48"/>
        <end position="71"/>
    </location>
</feature>
<feature type="transmembrane region" description="Helical" evidence="6">
    <location>
        <begin position="216"/>
        <end position="234"/>
    </location>
</feature>
<feature type="transmembrane region" description="Helical" evidence="6">
    <location>
        <begin position="421"/>
        <end position="442"/>
    </location>
</feature>
<keyword evidence="2" id="KW-1003">Cell membrane</keyword>
<evidence type="ECO:0000256" key="3">
    <source>
        <dbReference type="ARBA" id="ARBA00022692"/>
    </source>
</evidence>
<dbReference type="InterPro" id="IPR002797">
    <property type="entry name" value="Polysacc_synth"/>
</dbReference>
<dbReference type="EMBL" id="JACIVE010000017">
    <property type="protein sequence ID" value="MBB1094879.1"/>
    <property type="molecule type" value="Genomic_DNA"/>
</dbReference>
<comment type="caution">
    <text evidence="7">The sequence shown here is derived from an EMBL/GenBank/DDBJ whole genome shotgun (WGS) entry which is preliminary data.</text>
</comment>
<feature type="transmembrane region" description="Helical" evidence="6">
    <location>
        <begin position="332"/>
        <end position="355"/>
    </location>
</feature>
<evidence type="ECO:0000256" key="4">
    <source>
        <dbReference type="ARBA" id="ARBA00022989"/>
    </source>
</evidence>
<dbReference type="GO" id="GO:0005886">
    <property type="term" value="C:plasma membrane"/>
    <property type="evidence" value="ECO:0007669"/>
    <property type="project" value="UniProtKB-SubCell"/>
</dbReference>
<dbReference type="AlphaFoldDB" id="A0A7W3UFZ0"/>
<sequence length="482" mass="54574">MKKNNFKIHSVKYNFIMNIILRTSQFIFPLVTFPYVSRILGAAPNGQISFATSVITYFMLLASLGIPTYGIRKCAEVRDSTFELSKTVQELVIINMLFTLLSYILLVIFIIIIPKFRENAFLLFICSFSIILNTIGVDWFYQGIEQYDYITVRNIVFKLLALVLMFLFVHKPSDYLVYAGIMTFGNAGSNILNLVKLKEYIIFEKLKRYELQKHMRAIFTLFLYSSATMIYTNLDQVMLGFMSSNSEVGYYAATVKIKNILVNLITALGAVMLPRIAYYLKKNNMSRFRELISDSFNFIFVMAVPLAFFFIVESRPIILFLAGDGYKNAVSIMQVIAPSIIFIGLGSVTAWQMLIPMKLEKYTVIAAILGAFVNLIINFLLIPGFGGIGAALGTDIAEIVVFFTQYYFLRDKIKGLLKSKEIIITLLGGGIASIVLIILNDYLSTLNIIIQCLIGFSAFTLCYLVALVTLREPTLKKYLNRV</sequence>
<protein>
    <submittedName>
        <fullName evidence="7">Flippase</fullName>
    </submittedName>
</protein>
<dbReference type="PANTHER" id="PTHR30250:SF11">
    <property type="entry name" value="O-ANTIGEN TRANSPORTER-RELATED"/>
    <property type="match status" value="1"/>
</dbReference>
<name>A0A7W3UFZ0_9LACO</name>
<proteinExistence type="predicted"/>
<feature type="transmembrane region" description="Helical" evidence="6">
    <location>
        <begin position="362"/>
        <end position="382"/>
    </location>
</feature>
<reference evidence="7 8" key="1">
    <citation type="submission" date="2020-07" db="EMBL/GenBank/DDBJ databases">
        <title>Description of Limosilactobacillus balticus sp. nov., Limosilactobacillus agrestis sp. nov., Limosilactobacillus albertensis sp. nov., Limosilactobacillus rudii sp. nov., Limosilactobacillus fastidiosus sp. nov., five novel Limosilactobacillus species isolated from the vertebrate gastrointestinal tract, and proposal of 6 subspecies of Limosilactobacillus reuteri adapted to the gastrointestinal tract of specific vertebrate hosts.</title>
        <authorList>
            <person name="Li F."/>
            <person name="Cheng C."/>
            <person name="Zheng J."/>
            <person name="Quevedo R.M."/>
            <person name="Li J."/>
            <person name="Roos S."/>
            <person name="Gaenzle M.G."/>
            <person name="Walter J."/>
        </authorList>
    </citation>
    <scope>NUCLEOTIDE SEQUENCE [LARGE SCALE GENOMIC DNA]</scope>
    <source>
        <strain evidence="7 8">BG-MG3-A</strain>
    </source>
</reference>
<evidence type="ECO:0000256" key="2">
    <source>
        <dbReference type="ARBA" id="ARBA00022475"/>
    </source>
</evidence>
<evidence type="ECO:0000256" key="6">
    <source>
        <dbReference type="SAM" id="Phobius"/>
    </source>
</evidence>
<dbReference type="InterPro" id="IPR050833">
    <property type="entry name" value="Poly_Biosynth_Transport"/>
</dbReference>
<accession>A0A7W3UFZ0</accession>